<dbReference type="PANTHER" id="PTHR45626:SF12">
    <property type="entry name" value="DNA REPAIR PROTEIN RAD16"/>
    <property type="match status" value="1"/>
</dbReference>
<dbReference type="PROSITE" id="PS50089">
    <property type="entry name" value="ZF_RING_2"/>
    <property type="match status" value="1"/>
</dbReference>
<evidence type="ECO:0000256" key="4">
    <source>
        <dbReference type="ARBA" id="ARBA00022771"/>
    </source>
</evidence>
<dbReference type="AlphaFoldDB" id="A0A178WHP8"/>
<dbReference type="GO" id="GO:0008270">
    <property type="term" value="F:zinc ion binding"/>
    <property type="evidence" value="ECO:0007669"/>
    <property type="project" value="UniProtKB-KW"/>
</dbReference>
<keyword evidence="2" id="KW-0479">Metal-binding</keyword>
<dbReference type="SUPFAM" id="SSF52540">
    <property type="entry name" value="P-loop containing nucleoside triphosphate hydrolases"/>
    <property type="match status" value="2"/>
</dbReference>
<protein>
    <recommendedName>
        <fullName evidence="11">RING-type domain-containing protein</fullName>
    </recommendedName>
</protein>
<keyword evidence="5" id="KW-0378">Hydrolase</keyword>
<feature type="region of interest" description="Disordered" evidence="10">
    <location>
        <begin position="1"/>
        <end position="20"/>
    </location>
</feature>
<dbReference type="PROSITE" id="PS00518">
    <property type="entry name" value="ZF_RING_1"/>
    <property type="match status" value="1"/>
</dbReference>
<keyword evidence="6" id="KW-0347">Helicase</keyword>
<accession>A0A178WHP8</accession>
<dbReference type="Gene3D" id="3.30.40.10">
    <property type="entry name" value="Zinc/RING finger domain, C3HC4 (zinc finger)"/>
    <property type="match status" value="1"/>
</dbReference>
<organism evidence="12 13">
    <name type="scientific">Arabidopsis thaliana</name>
    <name type="common">Mouse-ear cress</name>
    <dbReference type="NCBI Taxonomy" id="3702"/>
    <lineage>
        <taxon>Eukaryota</taxon>
        <taxon>Viridiplantae</taxon>
        <taxon>Streptophyta</taxon>
        <taxon>Embryophyta</taxon>
        <taxon>Tracheophyta</taxon>
        <taxon>Spermatophyta</taxon>
        <taxon>Magnoliopsida</taxon>
        <taxon>eudicotyledons</taxon>
        <taxon>Gunneridae</taxon>
        <taxon>Pentapetalae</taxon>
        <taxon>rosids</taxon>
        <taxon>malvids</taxon>
        <taxon>Brassicales</taxon>
        <taxon>Brassicaceae</taxon>
        <taxon>Camelineae</taxon>
        <taxon>Arabidopsis</taxon>
    </lineage>
</organism>
<dbReference type="SUPFAM" id="SSF57850">
    <property type="entry name" value="RING/U-box"/>
    <property type="match status" value="1"/>
</dbReference>
<dbReference type="InterPro" id="IPR038718">
    <property type="entry name" value="SNF2-like_sf"/>
</dbReference>
<evidence type="ECO:0000256" key="9">
    <source>
        <dbReference type="PROSITE-ProRule" id="PRU00175"/>
    </source>
</evidence>
<keyword evidence="3" id="KW-0547">Nucleotide-binding</keyword>
<evidence type="ECO:0000256" key="5">
    <source>
        <dbReference type="ARBA" id="ARBA00022801"/>
    </source>
</evidence>
<proteinExistence type="inferred from homology"/>
<keyword evidence="4 9" id="KW-0863">Zinc-finger</keyword>
<evidence type="ECO:0000259" key="11">
    <source>
        <dbReference type="PROSITE" id="PS50089"/>
    </source>
</evidence>
<dbReference type="Gene3D" id="3.40.50.300">
    <property type="entry name" value="P-loop containing nucleotide triphosphate hydrolases"/>
    <property type="match status" value="1"/>
</dbReference>
<dbReference type="InterPro" id="IPR001841">
    <property type="entry name" value="Znf_RING"/>
</dbReference>
<keyword evidence="7" id="KW-0862">Zinc</keyword>
<evidence type="ECO:0000256" key="2">
    <source>
        <dbReference type="ARBA" id="ARBA00022723"/>
    </source>
</evidence>
<evidence type="ECO:0000256" key="3">
    <source>
        <dbReference type="ARBA" id="ARBA00022741"/>
    </source>
</evidence>
<dbReference type="InterPro" id="IPR013083">
    <property type="entry name" value="Znf_RING/FYVE/PHD"/>
</dbReference>
<evidence type="ECO:0000313" key="13">
    <source>
        <dbReference type="Proteomes" id="UP000078284"/>
    </source>
</evidence>
<dbReference type="InterPro" id="IPR049730">
    <property type="entry name" value="SNF2/RAD54-like_C"/>
</dbReference>
<dbReference type="InterPro" id="IPR017907">
    <property type="entry name" value="Znf_RING_CS"/>
</dbReference>
<dbReference type="GO" id="GO:0016787">
    <property type="term" value="F:hydrolase activity"/>
    <property type="evidence" value="ECO:0007669"/>
    <property type="project" value="UniProtKB-KW"/>
</dbReference>
<dbReference type="InterPro" id="IPR050628">
    <property type="entry name" value="SNF2_RAD54_helicase_TF"/>
</dbReference>
<sequence>MEKKVEEEEQKSTGEEKYIPSSQEKKWLDKVKGMEQCYGGGIILDESWLGKSTHSLPLAIQKHQPLAKTLIITPLLAMSRWQEDIAQLFSAKVVVFGEGCTAEDLTASEFVITSHATVKSGYKAVFCPHCRKLLSSAKPQHFCDRYKDVKKKGKTIGPLHSTEWERVFLDEGHLLEGGDQAMFALKAKFRWILTSTLDTDHLYPLLRFLQIDPYSLHFCLDCNCEVVDLGFWTKCPTCRHKVTERHPHWLEAKGDIATCLTNLCIRSSEWPLSLKFAFPPSYVIVRRDDPTKAERKLYKHLKSLINEEFAAFFQNESLRENYAQILNLINRLKQASVHLDLVDLSAICGLCSKEAHEPVLLPCTHVFCRDCLLHKYPSVASGGACCSCPACRESFKRNILLHASLTSKRKIKGTTGMLRNSCTKTEALKEEITWMIGADASAKAVVFSRYERFLELIGRLLTKTGLQCVQLSKNADGKSALERFREDTQCKILLTTFEIGGDLLDLSAASHAFLMEPGWNPITDGQAHARVQSLRQNKPTRMVKFISKGTIEEKIIEVLEGKQNSLVDGYCSSLEDLTTEEMVTLFSV</sequence>
<dbReference type="InterPro" id="IPR027417">
    <property type="entry name" value="P-loop_NTPase"/>
</dbReference>
<reference evidence="13" key="1">
    <citation type="journal article" date="2016" name="Proc. Natl. Acad. Sci. U.S.A.">
        <title>Chromosome-level assembly of Arabidopsis thaliana Ler reveals the extent of translocation and inversion polymorphisms.</title>
        <authorList>
            <person name="Zapata L."/>
            <person name="Ding J."/>
            <person name="Willing E.M."/>
            <person name="Hartwig B."/>
            <person name="Bezdan D."/>
            <person name="Jiao W.B."/>
            <person name="Patel V."/>
            <person name="Velikkakam James G."/>
            <person name="Koornneef M."/>
            <person name="Ossowski S."/>
            <person name="Schneeberger K."/>
        </authorList>
    </citation>
    <scope>NUCLEOTIDE SEQUENCE [LARGE SCALE GENOMIC DNA]</scope>
    <source>
        <strain evidence="13">cv. Landsberg erecta</strain>
    </source>
</reference>
<dbReference type="GO" id="GO:0005524">
    <property type="term" value="F:ATP binding"/>
    <property type="evidence" value="ECO:0007669"/>
    <property type="project" value="UniProtKB-KW"/>
</dbReference>
<name>A0A178WHP8_ARATH</name>
<dbReference type="EMBL" id="LUHQ01000001">
    <property type="protein sequence ID" value="OAP17877.1"/>
    <property type="molecule type" value="Genomic_DNA"/>
</dbReference>
<comment type="caution">
    <text evidence="12">The sequence shown here is derived from an EMBL/GenBank/DDBJ whole genome shotgun (WGS) entry which is preliminary data.</text>
</comment>
<dbReference type="GO" id="GO:0004386">
    <property type="term" value="F:helicase activity"/>
    <property type="evidence" value="ECO:0007669"/>
    <property type="project" value="UniProtKB-KW"/>
</dbReference>
<comment type="similarity">
    <text evidence="1">Belongs to the SNF2/RAD54 helicase family. RAD16 subfamily.</text>
</comment>
<feature type="domain" description="RING-type" evidence="11">
    <location>
        <begin position="348"/>
        <end position="392"/>
    </location>
</feature>
<dbReference type="PANTHER" id="PTHR45626">
    <property type="entry name" value="TRANSCRIPTION TERMINATION FACTOR 2-RELATED"/>
    <property type="match status" value="1"/>
</dbReference>
<evidence type="ECO:0000256" key="10">
    <source>
        <dbReference type="SAM" id="MobiDB-lite"/>
    </source>
</evidence>
<dbReference type="InterPro" id="IPR000330">
    <property type="entry name" value="SNF2_N"/>
</dbReference>
<dbReference type="SMART" id="SM00184">
    <property type="entry name" value="RING"/>
    <property type="match status" value="1"/>
</dbReference>
<evidence type="ECO:0000256" key="8">
    <source>
        <dbReference type="ARBA" id="ARBA00022840"/>
    </source>
</evidence>
<evidence type="ECO:0000256" key="6">
    <source>
        <dbReference type="ARBA" id="ARBA00022806"/>
    </source>
</evidence>
<keyword evidence="8" id="KW-0067">ATP-binding</keyword>
<dbReference type="ExpressionAtlas" id="A0A178WHP8">
    <property type="expression patterns" value="baseline and differential"/>
</dbReference>
<dbReference type="Pfam" id="PF00176">
    <property type="entry name" value="SNF2-rel_dom"/>
    <property type="match status" value="1"/>
</dbReference>
<evidence type="ECO:0000256" key="7">
    <source>
        <dbReference type="ARBA" id="ARBA00022833"/>
    </source>
</evidence>
<dbReference type="Pfam" id="PF00271">
    <property type="entry name" value="Helicase_C"/>
    <property type="match status" value="1"/>
</dbReference>
<evidence type="ECO:0000313" key="12">
    <source>
        <dbReference type="EMBL" id="OAP17877.1"/>
    </source>
</evidence>
<dbReference type="Gene3D" id="3.40.50.10810">
    <property type="entry name" value="Tandem AAA-ATPase domain"/>
    <property type="match status" value="1"/>
</dbReference>
<dbReference type="CDD" id="cd18793">
    <property type="entry name" value="SF2_C_SNF"/>
    <property type="match status" value="1"/>
</dbReference>
<evidence type="ECO:0000256" key="1">
    <source>
        <dbReference type="ARBA" id="ARBA00008438"/>
    </source>
</evidence>
<gene>
    <name evidence="12" type="ordered locus">AXX17_At1g10120</name>
</gene>
<dbReference type="InterPro" id="IPR001650">
    <property type="entry name" value="Helicase_C-like"/>
</dbReference>
<dbReference type="Proteomes" id="UP000078284">
    <property type="component" value="Chromosome 1"/>
</dbReference>